<keyword evidence="3" id="KW-0862">Zinc</keyword>
<evidence type="ECO:0000313" key="9">
    <source>
        <dbReference type="Proteomes" id="UP000054007"/>
    </source>
</evidence>
<dbReference type="PROSITE" id="PS50089">
    <property type="entry name" value="ZF_RING_2"/>
    <property type="match status" value="1"/>
</dbReference>
<feature type="region of interest" description="Disordered" evidence="6">
    <location>
        <begin position="882"/>
        <end position="911"/>
    </location>
</feature>
<feature type="compositionally biased region" description="Pro residues" evidence="6">
    <location>
        <begin position="733"/>
        <end position="747"/>
    </location>
</feature>
<dbReference type="InterPro" id="IPR013083">
    <property type="entry name" value="Znf_RING/FYVE/PHD"/>
</dbReference>
<accession>A0A0D7BSF1</accession>
<keyword evidence="1" id="KW-0479">Metal-binding</keyword>
<dbReference type="EMBL" id="KN880442">
    <property type="protein sequence ID" value="KIY72536.1"/>
    <property type="molecule type" value="Genomic_DNA"/>
</dbReference>
<keyword evidence="2 4" id="KW-0863">Zinc-finger</keyword>
<evidence type="ECO:0000256" key="1">
    <source>
        <dbReference type="ARBA" id="ARBA00022723"/>
    </source>
</evidence>
<evidence type="ECO:0000256" key="5">
    <source>
        <dbReference type="SAM" id="Coils"/>
    </source>
</evidence>
<dbReference type="PANTHER" id="PTHR45931:SF19">
    <property type="entry name" value="CHROMOSOME UNDETERMINED SCAFFOLD_3, WHOLE GENOME SHOTGUN SEQUENCE"/>
    <property type="match status" value="1"/>
</dbReference>
<name>A0A0D7BSF1_9AGAR</name>
<dbReference type="GO" id="GO:0006511">
    <property type="term" value="P:ubiquitin-dependent protein catabolic process"/>
    <property type="evidence" value="ECO:0007669"/>
    <property type="project" value="TreeGrafter"/>
</dbReference>
<feature type="region of interest" description="Disordered" evidence="6">
    <location>
        <begin position="584"/>
        <end position="715"/>
    </location>
</feature>
<dbReference type="AlphaFoldDB" id="A0A0D7BSF1"/>
<dbReference type="SUPFAM" id="SSF57850">
    <property type="entry name" value="RING/U-box"/>
    <property type="match status" value="1"/>
</dbReference>
<feature type="coiled-coil region" evidence="5">
    <location>
        <begin position="238"/>
        <end position="297"/>
    </location>
</feature>
<dbReference type="OrthoDB" id="8062037at2759"/>
<feature type="region of interest" description="Disordered" evidence="6">
    <location>
        <begin position="513"/>
        <end position="571"/>
    </location>
</feature>
<dbReference type="STRING" id="1314674.A0A0D7BSF1"/>
<evidence type="ECO:0000256" key="4">
    <source>
        <dbReference type="PROSITE-ProRule" id="PRU00175"/>
    </source>
</evidence>
<sequence length="958" mass="106026">MASSSSSNWRRSPPLVNTSNRKRSWEDTGREMDPEDDEEDNVYTLEGRSKRARRESSAEAQDNGAGPAAVAAESSHASGFASMQGLAGMEGIRWRPNSLSPAPHSSYVSPPPQVQGWHSGLSSGSYQYMAPFPTNNGASSSSTHAVSPRIRTPRPAYEHAHFPPHPSPSRHSSQMVQLPPLRFALQQPTPESRTSGRPTPVQDTQSIPAMSSQTPMPVMLNPHMDPNQYQSGAFRNTLMHMQSRARRAQQDLEHAQALFSEGQERLVREAQRRAEQAENARIESERRQRDLEALVERERAREVRRNALMEQLAQHRMPPFASRIALSPDFSYQDSDDEEDFLLIDPMDQDEPQGTSPEVLATLKTMPYAQLPVVQERRRKASGADAEEDCCPICLEDYTDDAVVTKLNQCSHYLHGKCIADWLQRADTCPICRQSVGPRPLALPTRSHEFDRLTAQERREAEAAERRRNHEEFLRETDTRWPTADEHPILLRQLGASGRVVRNPPPFLQTLRQGRAAAASPAPAIQQQPVDAEVDDGVGTDSSTEVGSSSGRSSSTGHAQENHRPSSVSQTAIAVHPGYADTRRSATPDFYAPPMSSLFGRDLPPRSVIPSSHQRPFPPLPPVQAPPAPTRRFPQYDLPPPTIVSQPRTTTYLQHQHALPLTDTRDSGPATHGYSLDPSRRSNYLWQLQSQRAGPSASSSQQVGPSTYTQRAGPSSYTYTEEVTYNTHYAGHTPPPSTFETAGPPPFSHHYLSASSPRPRREASYHSLPQSFPTPTRSGQHSLPSQYEYGAPEPARTSYGLPPLSSFEQAPRGSYEQPSSSPYDASGFDQPSRPNFDHLGSPAFGQPGRSNFDVPPSLARLAHDHPGRSTMREQIARADAELHSYQPRSTVRSEFEPPRSSFESNGHPFHYAERHLTGPQRYARSSLEGAMPGPADDAVPSPGPGPSGGYWSISREQW</sequence>
<evidence type="ECO:0000256" key="6">
    <source>
        <dbReference type="SAM" id="MobiDB-lite"/>
    </source>
</evidence>
<dbReference type="GO" id="GO:0005634">
    <property type="term" value="C:nucleus"/>
    <property type="evidence" value="ECO:0007669"/>
    <property type="project" value="TreeGrafter"/>
</dbReference>
<proteinExistence type="predicted"/>
<dbReference type="InterPro" id="IPR051834">
    <property type="entry name" value="RING_finger_E3_ligase"/>
</dbReference>
<dbReference type="Proteomes" id="UP000054007">
    <property type="component" value="Unassembled WGS sequence"/>
</dbReference>
<feature type="compositionally biased region" description="Polar residues" evidence="6">
    <location>
        <begin position="643"/>
        <end position="654"/>
    </location>
</feature>
<organism evidence="8 9">
    <name type="scientific">Cylindrobasidium torrendii FP15055 ss-10</name>
    <dbReference type="NCBI Taxonomy" id="1314674"/>
    <lineage>
        <taxon>Eukaryota</taxon>
        <taxon>Fungi</taxon>
        <taxon>Dikarya</taxon>
        <taxon>Basidiomycota</taxon>
        <taxon>Agaricomycotina</taxon>
        <taxon>Agaricomycetes</taxon>
        <taxon>Agaricomycetidae</taxon>
        <taxon>Agaricales</taxon>
        <taxon>Marasmiineae</taxon>
        <taxon>Physalacriaceae</taxon>
        <taxon>Cylindrobasidium</taxon>
    </lineage>
</organism>
<dbReference type="SMART" id="SM00184">
    <property type="entry name" value="RING"/>
    <property type="match status" value="1"/>
</dbReference>
<dbReference type="PANTHER" id="PTHR45931">
    <property type="entry name" value="SI:CH211-59O9.10"/>
    <property type="match status" value="1"/>
</dbReference>
<feature type="compositionally biased region" description="Basic and acidic residues" evidence="6">
    <location>
        <begin position="23"/>
        <end position="32"/>
    </location>
</feature>
<dbReference type="GO" id="GO:0061630">
    <property type="term" value="F:ubiquitin protein ligase activity"/>
    <property type="evidence" value="ECO:0007669"/>
    <property type="project" value="TreeGrafter"/>
</dbReference>
<dbReference type="GO" id="GO:0008270">
    <property type="term" value="F:zinc ion binding"/>
    <property type="evidence" value="ECO:0007669"/>
    <property type="project" value="UniProtKB-KW"/>
</dbReference>
<feature type="region of interest" description="Disordered" evidence="6">
    <location>
        <begin position="187"/>
        <end position="207"/>
    </location>
</feature>
<feature type="region of interest" description="Disordered" evidence="6">
    <location>
        <begin position="925"/>
        <end position="958"/>
    </location>
</feature>
<feature type="compositionally biased region" description="Polar residues" evidence="6">
    <location>
        <begin position="767"/>
        <end position="785"/>
    </location>
</feature>
<evidence type="ECO:0000256" key="2">
    <source>
        <dbReference type="ARBA" id="ARBA00022771"/>
    </source>
</evidence>
<keyword evidence="9" id="KW-1185">Reference proteome</keyword>
<reference evidence="8 9" key="1">
    <citation type="journal article" date="2015" name="Fungal Genet. Biol.">
        <title>Evolution of novel wood decay mechanisms in Agaricales revealed by the genome sequences of Fistulina hepatica and Cylindrobasidium torrendii.</title>
        <authorList>
            <person name="Floudas D."/>
            <person name="Held B.W."/>
            <person name="Riley R."/>
            <person name="Nagy L.G."/>
            <person name="Koehler G."/>
            <person name="Ransdell A.S."/>
            <person name="Younus H."/>
            <person name="Chow J."/>
            <person name="Chiniquy J."/>
            <person name="Lipzen A."/>
            <person name="Tritt A."/>
            <person name="Sun H."/>
            <person name="Haridas S."/>
            <person name="LaButti K."/>
            <person name="Ohm R.A."/>
            <person name="Kues U."/>
            <person name="Blanchette R.A."/>
            <person name="Grigoriev I.V."/>
            <person name="Minto R.E."/>
            <person name="Hibbett D.S."/>
        </authorList>
    </citation>
    <scope>NUCLEOTIDE SEQUENCE [LARGE SCALE GENOMIC DNA]</scope>
    <source>
        <strain evidence="8 9">FP15055 ss-10</strain>
    </source>
</reference>
<feature type="compositionally biased region" description="Pro residues" evidence="6">
    <location>
        <begin position="616"/>
        <end position="629"/>
    </location>
</feature>
<feature type="region of interest" description="Disordered" evidence="6">
    <location>
        <begin position="155"/>
        <end position="175"/>
    </location>
</feature>
<dbReference type="Pfam" id="PF13639">
    <property type="entry name" value="zf-RING_2"/>
    <property type="match status" value="1"/>
</dbReference>
<evidence type="ECO:0000259" key="7">
    <source>
        <dbReference type="PROSITE" id="PS50089"/>
    </source>
</evidence>
<gene>
    <name evidence="8" type="ORF">CYLTODRAFT_440463</name>
</gene>
<dbReference type="CDD" id="cd16454">
    <property type="entry name" value="RING-H2_PA-TM-RING"/>
    <property type="match status" value="1"/>
</dbReference>
<feature type="compositionally biased region" description="Low complexity" evidence="6">
    <location>
        <begin position="516"/>
        <end position="529"/>
    </location>
</feature>
<dbReference type="InterPro" id="IPR001841">
    <property type="entry name" value="Znf_RING"/>
</dbReference>
<feature type="compositionally biased region" description="Basic and acidic residues" evidence="6">
    <location>
        <begin position="861"/>
        <end position="870"/>
    </location>
</feature>
<feature type="region of interest" description="Disordered" evidence="6">
    <location>
        <begin position="1"/>
        <end position="119"/>
    </location>
</feature>
<feature type="region of interest" description="Disordered" evidence="6">
    <location>
        <begin position="727"/>
        <end position="870"/>
    </location>
</feature>
<feature type="compositionally biased region" description="Low complexity" evidence="6">
    <location>
        <begin position="539"/>
        <end position="557"/>
    </location>
</feature>
<dbReference type="Gene3D" id="3.30.40.10">
    <property type="entry name" value="Zinc/RING finger domain, C3HC4 (zinc finger)"/>
    <property type="match status" value="1"/>
</dbReference>
<protein>
    <recommendedName>
        <fullName evidence="7">RING-type domain-containing protein</fullName>
    </recommendedName>
</protein>
<feature type="compositionally biased region" description="Polar residues" evidence="6">
    <location>
        <begin position="681"/>
        <end position="715"/>
    </location>
</feature>
<keyword evidence="5" id="KW-0175">Coiled coil</keyword>
<evidence type="ECO:0000256" key="3">
    <source>
        <dbReference type="ARBA" id="ARBA00022833"/>
    </source>
</evidence>
<evidence type="ECO:0000313" key="8">
    <source>
        <dbReference type="EMBL" id="KIY72536.1"/>
    </source>
</evidence>
<feature type="domain" description="RING-type" evidence="7">
    <location>
        <begin position="391"/>
        <end position="433"/>
    </location>
</feature>